<evidence type="ECO:0000313" key="1">
    <source>
        <dbReference type="EMBL" id="KAH1046253.1"/>
    </source>
</evidence>
<reference evidence="1 2" key="1">
    <citation type="journal article" date="2021" name="Plant Biotechnol. J.">
        <title>Multi-omics assisted identification of the key and species-specific regulatory components of drought-tolerant mechanisms in Gossypium stocksii.</title>
        <authorList>
            <person name="Yu D."/>
            <person name="Ke L."/>
            <person name="Zhang D."/>
            <person name="Wu Y."/>
            <person name="Sun Y."/>
            <person name="Mei J."/>
            <person name="Sun J."/>
            <person name="Sun Y."/>
        </authorList>
    </citation>
    <scope>NUCLEOTIDE SEQUENCE [LARGE SCALE GENOMIC DNA]</scope>
    <source>
        <strain evidence="2">cv. E1</strain>
        <tissue evidence="1">Leaf</tissue>
    </source>
</reference>
<protein>
    <submittedName>
        <fullName evidence="1">Uncharacterized protein</fullName>
    </submittedName>
</protein>
<dbReference type="AlphaFoldDB" id="A0A9D3UJD1"/>
<evidence type="ECO:0000313" key="2">
    <source>
        <dbReference type="Proteomes" id="UP000828251"/>
    </source>
</evidence>
<organism evidence="1 2">
    <name type="scientific">Gossypium stocksii</name>
    <dbReference type="NCBI Taxonomy" id="47602"/>
    <lineage>
        <taxon>Eukaryota</taxon>
        <taxon>Viridiplantae</taxon>
        <taxon>Streptophyta</taxon>
        <taxon>Embryophyta</taxon>
        <taxon>Tracheophyta</taxon>
        <taxon>Spermatophyta</taxon>
        <taxon>Magnoliopsida</taxon>
        <taxon>eudicotyledons</taxon>
        <taxon>Gunneridae</taxon>
        <taxon>Pentapetalae</taxon>
        <taxon>rosids</taxon>
        <taxon>malvids</taxon>
        <taxon>Malvales</taxon>
        <taxon>Malvaceae</taxon>
        <taxon>Malvoideae</taxon>
        <taxon>Gossypium</taxon>
    </lineage>
</organism>
<proteinExistence type="predicted"/>
<sequence>MEQWFNAKGIIDDTTKKEASFSSMDRLKPWAKLKLQCQGIKELTKDTTVAKSLIKLVLRKDKFESSKSKEKGMVEEMKNDKLRKIMTIMVIENYVMGSRSPTTNQKSK</sequence>
<keyword evidence="2" id="KW-1185">Reference proteome</keyword>
<accession>A0A9D3UJD1</accession>
<dbReference type="Proteomes" id="UP000828251">
    <property type="component" value="Unassembled WGS sequence"/>
</dbReference>
<gene>
    <name evidence="1" type="ORF">J1N35_037037</name>
</gene>
<name>A0A9D3UJD1_9ROSI</name>
<comment type="caution">
    <text evidence="1">The sequence shown here is derived from an EMBL/GenBank/DDBJ whole genome shotgun (WGS) entry which is preliminary data.</text>
</comment>
<dbReference type="EMBL" id="JAIQCV010000011">
    <property type="protein sequence ID" value="KAH1046253.1"/>
    <property type="molecule type" value="Genomic_DNA"/>
</dbReference>